<dbReference type="InterPro" id="IPR013783">
    <property type="entry name" value="Ig-like_fold"/>
</dbReference>
<dbReference type="InterPro" id="IPR036116">
    <property type="entry name" value="FN3_sf"/>
</dbReference>
<dbReference type="CDD" id="cd00096">
    <property type="entry name" value="Ig"/>
    <property type="match status" value="1"/>
</dbReference>
<dbReference type="GO" id="GO:0042995">
    <property type="term" value="C:cell projection"/>
    <property type="evidence" value="ECO:0007669"/>
    <property type="project" value="UniProtKB-SubCell"/>
</dbReference>
<dbReference type="SUPFAM" id="SSF49899">
    <property type="entry name" value="Concanavalin A-like lectins/glucanases"/>
    <property type="match status" value="1"/>
</dbReference>
<dbReference type="SMART" id="SM00282">
    <property type="entry name" value="LamG"/>
    <property type="match status" value="1"/>
</dbReference>
<dbReference type="InterPro" id="IPR003599">
    <property type="entry name" value="Ig_sub"/>
</dbReference>
<dbReference type="InterPro" id="IPR001791">
    <property type="entry name" value="Laminin_G"/>
</dbReference>
<dbReference type="SUPFAM" id="SSF48726">
    <property type="entry name" value="Immunoglobulin"/>
    <property type="match status" value="1"/>
</dbReference>
<evidence type="ECO:0000313" key="7">
    <source>
        <dbReference type="EMBL" id="ARN57099.1"/>
    </source>
</evidence>
<reference evidence="8" key="1">
    <citation type="submission" date="2017-04" db="EMBL/GenBank/DDBJ databases">
        <title>Comparative genomics and description of representatives of a novel lineage of planctomycetes thriving in anoxic sediments.</title>
        <authorList>
            <person name="Spring S."/>
            <person name="Bunk B."/>
            <person name="Sproer C."/>
        </authorList>
    </citation>
    <scope>NUCLEOTIDE SEQUENCE [LARGE SCALE GENOMIC DNA]</scope>
    <source>
        <strain evidence="8">ST-PulAB-D4</strain>
    </source>
</reference>
<dbReference type="CDD" id="cd00110">
    <property type="entry name" value="LamG"/>
    <property type="match status" value="1"/>
</dbReference>
<dbReference type="Gene3D" id="2.60.40.10">
    <property type="entry name" value="Immunoglobulins"/>
    <property type="match status" value="2"/>
</dbReference>
<comment type="subcellular location">
    <subcellularLocation>
        <location evidence="1">Cell projection</location>
    </subcellularLocation>
</comment>
<dbReference type="Gene3D" id="2.120.10.10">
    <property type="match status" value="1"/>
</dbReference>
<dbReference type="SUPFAM" id="SSF50939">
    <property type="entry name" value="Sialidases"/>
    <property type="match status" value="1"/>
</dbReference>
<dbReference type="CDD" id="cd15482">
    <property type="entry name" value="Sialidase_non-viral"/>
    <property type="match status" value="1"/>
</dbReference>
<protein>
    <recommendedName>
        <fullName evidence="9">Immunoglobulin I-set domain protein</fullName>
    </recommendedName>
</protein>
<dbReference type="Proteomes" id="UP000193334">
    <property type="component" value="Chromosome"/>
</dbReference>
<evidence type="ECO:0000256" key="4">
    <source>
        <dbReference type="SAM" id="SignalP"/>
    </source>
</evidence>
<gene>
    <name evidence="7" type="ORF">STSP1_01494</name>
</gene>
<dbReference type="InterPro" id="IPR003598">
    <property type="entry name" value="Ig_sub2"/>
</dbReference>
<dbReference type="AlphaFoldDB" id="A0A1W6LMU7"/>
<dbReference type="SMART" id="SM00409">
    <property type="entry name" value="IG"/>
    <property type="match status" value="1"/>
</dbReference>
<name>A0A1W6LMU7_9BACT</name>
<dbReference type="SMART" id="SM00408">
    <property type="entry name" value="IGc2"/>
    <property type="match status" value="1"/>
</dbReference>
<evidence type="ECO:0000313" key="8">
    <source>
        <dbReference type="Proteomes" id="UP000193334"/>
    </source>
</evidence>
<keyword evidence="2" id="KW-0677">Repeat</keyword>
<dbReference type="InterPro" id="IPR013098">
    <property type="entry name" value="Ig_I-set"/>
</dbReference>
<dbReference type="KEGG" id="pbp:STSP1_01494"/>
<dbReference type="SUPFAM" id="SSF49265">
    <property type="entry name" value="Fibronectin type III"/>
    <property type="match status" value="1"/>
</dbReference>
<dbReference type="RefSeq" id="WP_161491670.1">
    <property type="nucleotide sequence ID" value="NZ_CP021023.1"/>
</dbReference>
<keyword evidence="8" id="KW-1185">Reference proteome</keyword>
<evidence type="ECO:0000259" key="5">
    <source>
        <dbReference type="PROSITE" id="PS50835"/>
    </source>
</evidence>
<dbReference type="Pfam" id="PF07679">
    <property type="entry name" value="I-set"/>
    <property type="match status" value="1"/>
</dbReference>
<evidence type="ECO:0008006" key="9">
    <source>
        <dbReference type="Google" id="ProtNLM"/>
    </source>
</evidence>
<evidence type="ECO:0000256" key="1">
    <source>
        <dbReference type="ARBA" id="ARBA00004316"/>
    </source>
</evidence>
<feature type="domain" description="Ig-like" evidence="5">
    <location>
        <begin position="702"/>
        <end position="796"/>
    </location>
</feature>
<feature type="chain" id="PRO_5012167622" description="Immunoglobulin I-set domain protein" evidence="4">
    <location>
        <begin position="21"/>
        <end position="854"/>
    </location>
</feature>
<dbReference type="InterPro" id="IPR013320">
    <property type="entry name" value="ConA-like_dom_sf"/>
</dbReference>
<evidence type="ECO:0000256" key="3">
    <source>
        <dbReference type="ARBA" id="ARBA00023273"/>
    </source>
</evidence>
<keyword evidence="4" id="KW-0732">Signal</keyword>
<dbReference type="STRING" id="1941349.STSP1_01494"/>
<accession>A0A1W6LMU7</accession>
<dbReference type="InterPro" id="IPR036278">
    <property type="entry name" value="Sialidase_sf"/>
</dbReference>
<dbReference type="Pfam" id="PF13385">
    <property type="entry name" value="Laminin_G_3"/>
    <property type="match status" value="1"/>
</dbReference>
<dbReference type="InterPro" id="IPR007110">
    <property type="entry name" value="Ig-like_dom"/>
</dbReference>
<keyword evidence="3" id="KW-0966">Cell projection</keyword>
<dbReference type="InterPro" id="IPR003961">
    <property type="entry name" value="FN3_dom"/>
</dbReference>
<evidence type="ECO:0000256" key="2">
    <source>
        <dbReference type="ARBA" id="ARBA00022737"/>
    </source>
</evidence>
<dbReference type="Gene3D" id="2.60.120.200">
    <property type="match status" value="1"/>
</dbReference>
<sequence precursor="true">MKRYFFLLTAFLFISSPMFSAQLLRHWSLDEASLNYDGGKWSGTEEDISKTAGRLFGFAEFSDIGQSGAGLIGNKGAPGSNDLAYDFQTDPSIGGVATQVYGALPETGDFTLEVWIKTSSPHTSQGHIFSNSSNQPGRASLYIQNGKASFWADGFSSALSSVSNVDDGQWHKVSAARSGENFYLKIDERLEAWSEEKGIIFDQNTFWMIGRQRSWAGNYEGMVSDVKVYDEALFGSPQQIEYSTPENGFQFADPSAAALSWEAPKGVDVMEYRVYFSEDFQAVSDLSSDEALADTIPAGQERTYSPEGLEFNTTYYWRIDAETSGGEAVQGRISSFRTEPLDIPGQVIAHSPKSSGIYIGSPAIAILPSGEYVVKFCEFGPGSTFDTSLIYISSDKGKNWKLVNRYKGMFWSNLFLHNSELYQMGASKRYGQCVIRKSSDGGRTWTTPQDENSGIILPDSQYHTAAVPMVVSNGRIWRAMEDGQNGTKWGERFRAFVMSAPLDSNLLKASSWTATNRIAYNENWLGGEFGGFLEGNAVLTPDGQVVNILRVDYRDVPEKAAIIRVSEDGETASFDPENDFITFPGGCKKFTIRRDPVTNRCWTLSNAVLPQHEGGNVERTRNAQVLMSSENLREWTEHKVVLYHEDVSNHGFQYLDWRFEGDDIVAASRTAYDDGLGGADNQHNSNFITFHRFEDFRGPHRPYIKSQPEDSLQTPAGRDISFEITVNNGADSFTWYKKNSNGSDLKISAGGRFSLESGSGSSQLTIESISNEDEGEYYCVAENSAGQVRSEPAKLTIDKQACTAASLMKLNLQRQSGFWSGVIDSAYQSFAHFSGFSENDELTHSGLIVLGRTR</sequence>
<dbReference type="PROSITE" id="PS50835">
    <property type="entry name" value="IG_LIKE"/>
    <property type="match status" value="1"/>
</dbReference>
<organism evidence="7 8">
    <name type="scientific">Sedimentisphaera salicampi</name>
    <dbReference type="NCBI Taxonomy" id="1941349"/>
    <lineage>
        <taxon>Bacteria</taxon>
        <taxon>Pseudomonadati</taxon>
        <taxon>Planctomycetota</taxon>
        <taxon>Phycisphaerae</taxon>
        <taxon>Sedimentisphaerales</taxon>
        <taxon>Sedimentisphaeraceae</taxon>
        <taxon>Sedimentisphaera</taxon>
    </lineage>
</organism>
<feature type="domain" description="Fibronectin type-III" evidence="6">
    <location>
        <begin position="236"/>
        <end position="341"/>
    </location>
</feature>
<dbReference type="EMBL" id="CP021023">
    <property type="protein sequence ID" value="ARN57099.1"/>
    <property type="molecule type" value="Genomic_DNA"/>
</dbReference>
<dbReference type="InterPro" id="IPR036179">
    <property type="entry name" value="Ig-like_dom_sf"/>
</dbReference>
<proteinExistence type="predicted"/>
<evidence type="ECO:0000259" key="6">
    <source>
        <dbReference type="PROSITE" id="PS50853"/>
    </source>
</evidence>
<dbReference type="PROSITE" id="PS50853">
    <property type="entry name" value="FN3"/>
    <property type="match status" value="1"/>
</dbReference>
<feature type="signal peptide" evidence="4">
    <location>
        <begin position="1"/>
        <end position="20"/>
    </location>
</feature>